<gene>
    <name evidence="1" type="ORF">MAR_011278</name>
</gene>
<proteinExistence type="predicted"/>
<evidence type="ECO:0000313" key="1">
    <source>
        <dbReference type="EMBL" id="WAR25574.1"/>
    </source>
</evidence>
<evidence type="ECO:0000313" key="2">
    <source>
        <dbReference type="Proteomes" id="UP001164746"/>
    </source>
</evidence>
<dbReference type="Proteomes" id="UP001164746">
    <property type="component" value="Chromosome 14"/>
</dbReference>
<reference evidence="1" key="1">
    <citation type="submission" date="2022-11" db="EMBL/GenBank/DDBJ databases">
        <title>Centuries of genome instability and evolution in soft-shell clam transmissible cancer (bioRxiv).</title>
        <authorList>
            <person name="Hart S.F.M."/>
            <person name="Yonemitsu M.A."/>
            <person name="Giersch R.M."/>
            <person name="Beal B.F."/>
            <person name="Arriagada G."/>
            <person name="Davis B.W."/>
            <person name="Ostrander E.A."/>
            <person name="Goff S.P."/>
            <person name="Metzger M.J."/>
        </authorList>
    </citation>
    <scope>NUCLEOTIDE SEQUENCE</scope>
    <source>
        <strain evidence="1">MELC-2E11</strain>
        <tissue evidence="1">Siphon/mantle</tissue>
    </source>
</reference>
<sequence>MSLLNIALQNTALERAPMTVMQDYRIRSLTGLKKIRDAFYKEHVKVHYAAAEEDIKQITDCLEMFNSDNDGTTTSVTFCKIFNRPHGLKLFIDTHTRKRT</sequence>
<protein>
    <submittedName>
        <fullName evidence="1">Uncharacterized protein</fullName>
    </submittedName>
</protein>
<organism evidence="1 2">
    <name type="scientific">Mya arenaria</name>
    <name type="common">Soft-shell clam</name>
    <dbReference type="NCBI Taxonomy" id="6604"/>
    <lineage>
        <taxon>Eukaryota</taxon>
        <taxon>Metazoa</taxon>
        <taxon>Spiralia</taxon>
        <taxon>Lophotrochozoa</taxon>
        <taxon>Mollusca</taxon>
        <taxon>Bivalvia</taxon>
        <taxon>Autobranchia</taxon>
        <taxon>Heteroconchia</taxon>
        <taxon>Euheterodonta</taxon>
        <taxon>Imparidentia</taxon>
        <taxon>Neoheterodontei</taxon>
        <taxon>Myida</taxon>
        <taxon>Myoidea</taxon>
        <taxon>Myidae</taxon>
        <taxon>Mya</taxon>
    </lineage>
</organism>
<name>A0ABY7FWD1_MYAAR</name>
<dbReference type="EMBL" id="CP111025">
    <property type="protein sequence ID" value="WAR25574.1"/>
    <property type="molecule type" value="Genomic_DNA"/>
</dbReference>
<keyword evidence="2" id="KW-1185">Reference proteome</keyword>
<accession>A0ABY7FWD1</accession>